<dbReference type="AlphaFoldDB" id="A0A1I4TV09"/>
<evidence type="ECO:0000256" key="4">
    <source>
        <dbReference type="ARBA" id="ARBA00022989"/>
    </source>
</evidence>
<name>A0A1I4TV09_9EURY</name>
<feature type="domain" description="MacB-like periplasmic core" evidence="9">
    <location>
        <begin position="22"/>
        <end position="238"/>
    </location>
</feature>
<feature type="transmembrane region" description="Helical" evidence="7">
    <location>
        <begin position="281"/>
        <end position="305"/>
    </location>
</feature>
<feature type="domain" description="ABC3 transporter permease C-terminal" evidence="8">
    <location>
        <begin position="284"/>
        <end position="397"/>
    </location>
</feature>
<dbReference type="RefSeq" id="WP_091937361.1">
    <property type="nucleotide sequence ID" value="NZ_FOUJ01000005.1"/>
</dbReference>
<dbReference type="Pfam" id="PF12704">
    <property type="entry name" value="MacB_PCD"/>
    <property type="match status" value="1"/>
</dbReference>
<dbReference type="PANTHER" id="PTHR30572">
    <property type="entry name" value="MEMBRANE COMPONENT OF TRANSPORTER-RELATED"/>
    <property type="match status" value="1"/>
</dbReference>
<dbReference type="GO" id="GO:0022857">
    <property type="term" value="F:transmembrane transporter activity"/>
    <property type="evidence" value="ECO:0007669"/>
    <property type="project" value="TreeGrafter"/>
</dbReference>
<dbReference type="OrthoDB" id="11469at2157"/>
<evidence type="ECO:0000259" key="8">
    <source>
        <dbReference type="Pfam" id="PF02687"/>
    </source>
</evidence>
<dbReference type="STRING" id="487685.SAMN04488696_2470"/>
<evidence type="ECO:0000256" key="2">
    <source>
        <dbReference type="ARBA" id="ARBA00022475"/>
    </source>
</evidence>
<evidence type="ECO:0000256" key="6">
    <source>
        <dbReference type="ARBA" id="ARBA00038076"/>
    </source>
</evidence>
<dbReference type="Proteomes" id="UP000198535">
    <property type="component" value="Unassembled WGS sequence"/>
</dbReference>
<evidence type="ECO:0000256" key="1">
    <source>
        <dbReference type="ARBA" id="ARBA00004651"/>
    </source>
</evidence>
<accession>A0A1I4TV09</accession>
<evidence type="ECO:0000313" key="11">
    <source>
        <dbReference type="Proteomes" id="UP000198535"/>
    </source>
</evidence>
<evidence type="ECO:0000256" key="3">
    <source>
        <dbReference type="ARBA" id="ARBA00022692"/>
    </source>
</evidence>
<protein>
    <submittedName>
        <fullName evidence="10">Putative ABC transport system permease protein</fullName>
    </submittedName>
</protein>
<dbReference type="InterPro" id="IPR003838">
    <property type="entry name" value="ABC3_permease_C"/>
</dbReference>
<feature type="transmembrane region" description="Helical" evidence="7">
    <location>
        <begin position="367"/>
        <end position="387"/>
    </location>
</feature>
<keyword evidence="3 7" id="KW-0812">Transmembrane</keyword>
<comment type="similarity">
    <text evidence="6">Belongs to the ABC-4 integral membrane protein family.</text>
</comment>
<gene>
    <name evidence="10" type="ORF">SAMN04488696_2470</name>
</gene>
<dbReference type="InterPro" id="IPR050250">
    <property type="entry name" value="Macrolide_Exporter_MacB"/>
</dbReference>
<feature type="transmembrane region" description="Helical" evidence="7">
    <location>
        <begin position="21"/>
        <end position="42"/>
    </location>
</feature>
<reference evidence="11" key="1">
    <citation type="submission" date="2016-10" db="EMBL/GenBank/DDBJ databases">
        <authorList>
            <person name="Varghese N."/>
            <person name="Submissions S."/>
        </authorList>
    </citation>
    <scope>NUCLEOTIDE SEQUENCE [LARGE SCALE GENOMIC DNA]</scope>
    <source>
        <strain evidence="11">Mob M</strain>
    </source>
</reference>
<dbReference type="InterPro" id="IPR025857">
    <property type="entry name" value="MacB_PCD"/>
</dbReference>
<proteinExistence type="inferred from homology"/>
<keyword evidence="11" id="KW-1185">Reference proteome</keyword>
<keyword evidence="5 7" id="KW-0472">Membrane</keyword>
<comment type="subcellular location">
    <subcellularLocation>
        <location evidence="1">Cell membrane</location>
        <topology evidence="1">Multi-pass membrane protein</topology>
    </subcellularLocation>
</comment>
<evidence type="ECO:0000259" key="9">
    <source>
        <dbReference type="Pfam" id="PF12704"/>
    </source>
</evidence>
<evidence type="ECO:0000256" key="5">
    <source>
        <dbReference type="ARBA" id="ARBA00023136"/>
    </source>
</evidence>
<keyword evidence="2" id="KW-1003">Cell membrane</keyword>
<feature type="transmembrane region" description="Helical" evidence="7">
    <location>
        <begin position="326"/>
        <end position="355"/>
    </location>
</feature>
<organism evidence="10 11">
    <name type="scientific">Methanolobus profundi</name>
    <dbReference type="NCBI Taxonomy" id="487685"/>
    <lineage>
        <taxon>Archaea</taxon>
        <taxon>Methanobacteriati</taxon>
        <taxon>Methanobacteriota</taxon>
        <taxon>Stenosarchaea group</taxon>
        <taxon>Methanomicrobia</taxon>
        <taxon>Methanosarcinales</taxon>
        <taxon>Methanosarcinaceae</taxon>
        <taxon>Methanolobus</taxon>
    </lineage>
</organism>
<evidence type="ECO:0000256" key="7">
    <source>
        <dbReference type="SAM" id="Phobius"/>
    </source>
</evidence>
<dbReference type="GO" id="GO:0005886">
    <property type="term" value="C:plasma membrane"/>
    <property type="evidence" value="ECO:0007669"/>
    <property type="project" value="UniProtKB-SubCell"/>
</dbReference>
<dbReference type="PANTHER" id="PTHR30572:SF4">
    <property type="entry name" value="ABC TRANSPORTER PERMEASE YTRF"/>
    <property type="match status" value="1"/>
</dbReference>
<sequence>MLSPAQAIRISLGSIGSSKMRSALTTLGIIIGVAAVIANVSLGASFNQYFNDEIGAVGSNFIVIYSQNIDVFFDRELEIIENTPGVEGVSPINQQMAKVTYMSTSRQIDIQGVTEDYDEVANFEMDSGTFLTDKDRYVAVIGAEVAYEKFDKKISVKNPIDITFRREDGGVVTRTFTVKGVIKDPNTTFAQTGVEPEIRVFIPIDTMNEILGKDDYGGFFIKAQSLEIVSETADELDERLARALGVPSRDLENDDAKPYIVFDQIEILEQTNQLSAALTSLLTSVALISLLVGSIGIMNIMLVTVAERTREIGLLKSLGYSEKDILSLFIIESIIVGLIGGILGTALGIGGALVANEILDVPDVFPVSLIFLGFFVSLLVGLVAGVYPARKAALMNPVEALRKE</sequence>
<keyword evidence="4 7" id="KW-1133">Transmembrane helix</keyword>
<evidence type="ECO:0000313" key="10">
    <source>
        <dbReference type="EMBL" id="SFM80431.1"/>
    </source>
</evidence>
<dbReference type="Pfam" id="PF02687">
    <property type="entry name" value="FtsX"/>
    <property type="match status" value="1"/>
</dbReference>
<dbReference type="EMBL" id="FOUJ01000005">
    <property type="protein sequence ID" value="SFM80431.1"/>
    <property type="molecule type" value="Genomic_DNA"/>
</dbReference>